<sequence length="123" mass="14074">MEDKQESVIHQLQQILPNAWSIESSSKWSINNPAKGQCGVTSLVVNDLLGGEVLRTRIEESWHYYNQIDGKVCDLTASQFSEPITYMNIPSSREEAFSDTNEEQYQYLKSKVDKLMNKQNGEI</sequence>
<reference evidence="1 2" key="1">
    <citation type="submission" date="2024-08" db="EMBL/GenBank/DDBJ databases">
        <title>Two novel Cytobacillus novel species.</title>
        <authorList>
            <person name="Liu G."/>
        </authorList>
    </citation>
    <scope>NUCLEOTIDE SEQUENCE [LARGE SCALE GENOMIC DNA]</scope>
    <source>
        <strain evidence="1 2">FJAT-54145</strain>
    </source>
</reference>
<dbReference type="Pfam" id="PF24585">
    <property type="entry name" value="YunG"/>
    <property type="match status" value="1"/>
</dbReference>
<organism evidence="1 2">
    <name type="scientific">Cytobacillus spartinae</name>
    <dbReference type="NCBI Taxonomy" id="3299023"/>
    <lineage>
        <taxon>Bacteria</taxon>
        <taxon>Bacillati</taxon>
        <taxon>Bacillota</taxon>
        <taxon>Bacilli</taxon>
        <taxon>Bacillales</taxon>
        <taxon>Bacillaceae</taxon>
        <taxon>Cytobacillus</taxon>
    </lineage>
</organism>
<dbReference type="InterPro" id="IPR056238">
    <property type="entry name" value="YunG-like"/>
</dbReference>
<dbReference type="Proteomes" id="UP001601059">
    <property type="component" value="Unassembled WGS sequence"/>
</dbReference>
<dbReference type="EMBL" id="JBIACK010000009">
    <property type="protein sequence ID" value="MFE8702262.1"/>
    <property type="molecule type" value="Genomic_DNA"/>
</dbReference>
<evidence type="ECO:0008006" key="3">
    <source>
        <dbReference type="Google" id="ProtNLM"/>
    </source>
</evidence>
<keyword evidence="2" id="KW-1185">Reference proteome</keyword>
<protein>
    <recommendedName>
        <fullName evidence="3">YunG</fullName>
    </recommendedName>
</protein>
<dbReference type="RefSeq" id="WP_389362420.1">
    <property type="nucleotide sequence ID" value="NZ_JBIACK010000009.1"/>
</dbReference>
<proteinExistence type="predicted"/>
<evidence type="ECO:0000313" key="1">
    <source>
        <dbReference type="EMBL" id="MFE8702262.1"/>
    </source>
</evidence>
<gene>
    <name evidence="1" type="ORF">ACFYKX_16830</name>
</gene>
<evidence type="ECO:0000313" key="2">
    <source>
        <dbReference type="Proteomes" id="UP001601059"/>
    </source>
</evidence>
<name>A0ABW6KFD2_9BACI</name>
<accession>A0ABW6KFD2</accession>
<comment type="caution">
    <text evidence="1">The sequence shown here is derived from an EMBL/GenBank/DDBJ whole genome shotgun (WGS) entry which is preliminary data.</text>
</comment>